<name>A0A0F9KTA1_9ZZZZ</name>
<sequence length="71" mass="8712">MINDKFIHNQFFYPINFRKRIIYRDPALRVKQLNQKYPECRFKKGLAIREFDNFDQFTFVPPRVCALLDKV</sequence>
<gene>
    <name evidence="1" type="ORF">LCGC14_1595690</name>
</gene>
<dbReference type="AlphaFoldDB" id="A0A0F9KTA1"/>
<organism evidence="1">
    <name type="scientific">marine sediment metagenome</name>
    <dbReference type="NCBI Taxonomy" id="412755"/>
    <lineage>
        <taxon>unclassified sequences</taxon>
        <taxon>metagenomes</taxon>
        <taxon>ecological metagenomes</taxon>
    </lineage>
</organism>
<proteinExistence type="predicted"/>
<protein>
    <submittedName>
        <fullName evidence="1">Uncharacterized protein</fullName>
    </submittedName>
</protein>
<dbReference type="EMBL" id="LAZR01012733">
    <property type="protein sequence ID" value="KKM25363.1"/>
    <property type="molecule type" value="Genomic_DNA"/>
</dbReference>
<accession>A0A0F9KTA1</accession>
<evidence type="ECO:0000313" key="1">
    <source>
        <dbReference type="EMBL" id="KKM25363.1"/>
    </source>
</evidence>
<comment type="caution">
    <text evidence="1">The sequence shown here is derived from an EMBL/GenBank/DDBJ whole genome shotgun (WGS) entry which is preliminary data.</text>
</comment>
<reference evidence="1" key="1">
    <citation type="journal article" date="2015" name="Nature">
        <title>Complex archaea that bridge the gap between prokaryotes and eukaryotes.</title>
        <authorList>
            <person name="Spang A."/>
            <person name="Saw J.H."/>
            <person name="Jorgensen S.L."/>
            <person name="Zaremba-Niedzwiedzka K."/>
            <person name="Martijn J."/>
            <person name="Lind A.E."/>
            <person name="van Eijk R."/>
            <person name="Schleper C."/>
            <person name="Guy L."/>
            <person name="Ettema T.J."/>
        </authorList>
    </citation>
    <scope>NUCLEOTIDE SEQUENCE</scope>
</reference>